<dbReference type="SMART" id="SM00822">
    <property type="entry name" value="PKS_KR"/>
    <property type="match status" value="1"/>
</dbReference>
<name>A0ABQ2VRU7_9ACTN</name>
<organism evidence="4 5">
    <name type="scientific">Streptomyces albospinus</name>
    <dbReference type="NCBI Taxonomy" id="285515"/>
    <lineage>
        <taxon>Bacteria</taxon>
        <taxon>Bacillati</taxon>
        <taxon>Actinomycetota</taxon>
        <taxon>Actinomycetes</taxon>
        <taxon>Kitasatosporales</taxon>
        <taxon>Streptomycetaceae</taxon>
        <taxon>Streptomyces</taxon>
    </lineage>
</organism>
<keyword evidence="2" id="KW-0560">Oxidoreductase</keyword>
<dbReference type="InterPro" id="IPR036291">
    <property type="entry name" value="NAD(P)-bd_dom_sf"/>
</dbReference>
<comment type="similarity">
    <text evidence="1">Belongs to the short-chain dehydrogenases/reductases (SDR) family.</text>
</comment>
<protein>
    <submittedName>
        <fullName evidence="4">Short-chain dehydrogenase</fullName>
    </submittedName>
</protein>
<dbReference type="EMBL" id="BMRP01000106">
    <property type="protein sequence ID" value="GGV05102.1"/>
    <property type="molecule type" value="Genomic_DNA"/>
</dbReference>
<dbReference type="PANTHER" id="PTHR43639:SF1">
    <property type="entry name" value="SHORT-CHAIN DEHYDROGENASE_REDUCTASE FAMILY PROTEIN"/>
    <property type="match status" value="1"/>
</dbReference>
<evidence type="ECO:0000256" key="2">
    <source>
        <dbReference type="ARBA" id="ARBA00023002"/>
    </source>
</evidence>
<dbReference type="PRINTS" id="PR00081">
    <property type="entry name" value="GDHRDH"/>
</dbReference>
<dbReference type="Pfam" id="PF13561">
    <property type="entry name" value="adh_short_C2"/>
    <property type="match status" value="1"/>
</dbReference>
<evidence type="ECO:0000313" key="4">
    <source>
        <dbReference type="EMBL" id="GGV05102.1"/>
    </source>
</evidence>
<dbReference type="RefSeq" id="WP_189308754.1">
    <property type="nucleotide sequence ID" value="NZ_BMRP01000106.1"/>
</dbReference>
<dbReference type="SUPFAM" id="SSF51735">
    <property type="entry name" value="NAD(P)-binding Rossmann-fold domains"/>
    <property type="match status" value="1"/>
</dbReference>
<evidence type="ECO:0000313" key="5">
    <source>
        <dbReference type="Proteomes" id="UP000654471"/>
    </source>
</evidence>
<evidence type="ECO:0000256" key="1">
    <source>
        <dbReference type="ARBA" id="ARBA00006484"/>
    </source>
</evidence>
<dbReference type="Gene3D" id="3.40.50.720">
    <property type="entry name" value="NAD(P)-binding Rossmann-like Domain"/>
    <property type="match status" value="1"/>
</dbReference>
<dbReference type="PRINTS" id="PR00080">
    <property type="entry name" value="SDRFAMILY"/>
</dbReference>
<dbReference type="InterPro" id="IPR057326">
    <property type="entry name" value="KR_dom"/>
</dbReference>
<proteinExistence type="inferred from homology"/>
<sequence>MPLERANLRPPPLTALVTGATSGIGRAVAERLAADGISVVVTGRNAQRGAETVSEITAAGGHARFVAADLDDPADIDRLAAEVGEIDILINNAGQARQAPTEEMKVSDYDAMFASNVRAPFFLVAAFAPAMAAKGSGSVVNIGSIAASIGLATSAAYGATKAALESLTRAWTAEYSERGVRFNTVAPGPVHTPIATPERLDALAQTTVMKRSAEPAEIAEVVAFLASSKASYVTGATVAVDGGRTAI</sequence>
<dbReference type="Proteomes" id="UP000654471">
    <property type="component" value="Unassembled WGS sequence"/>
</dbReference>
<dbReference type="PANTHER" id="PTHR43639">
    <property type="entry name" value="OXIDOREDUCTASE, SHORT-CHAIN DEHYDROGENASE/REDUCTASE FAMILY (AFU_ORTHOLOGUE AFUA_5G02870)"/>
    <property type="match status" value="1"/>
</dbReference>
<dbReference type="CDD" id="cd05233">
    <property type="entry name" value="SDR_c"/>
    <property type="match status" value="1"/>
</dbReference>
<accession>A0ABQ2VRU7</accession>
<reference evidence="5" key="1">
    <citation type="journal article" date="2019" name="Int. J. Syst. Evol. Microbiol.">
        <title>The Global Catalogue of Microorganisms (GCM) 10K type strain sequencing project: providing services to taxonomists for standard genome sequencing and annotation.</title>
        <authorList>
            <consortium name="The Broad Institute Genomics Platform"/>
            <consortium name="The Broad Institute Genome Sequencing Center for Infectious Disease"/>
            <person name="Wu L."/>
            <person name="Ma J."/>
        </authorList>
    </citation>
    <scope>NUCLEOTIDE SEQUENCE [LARGE SCALE GENOMIC DNA]</scope>
    <source>
        <strain evidence="5">JCM 3399</strain>
    </source>
</reference>
<feature type="domain" description="Ketoreductase" evidence="3">
    <location>
        <begin position="13"/>
        <end position="193"/>
    </location>
</feature>
<gene>
    <name evidence="4" type="ORF">GCM10010211_85220</name>
</gene>
<keyword evidence="5" id="KW-1185">Reference proteome</keyword>
<comment type="caution">
    <text evidence="4">The sequence shown here is derived from an EMBL/GenBank/DDBJ whole genome shotgun (WGS) entry which is preliminary data.</text>
</comment>
<dbReference type="InterPro" id="IPR002347">
    <property type="entry name" value="SDR_fam"/>
</dbReference>
<evidence type="ECO:0000259" key="3">
    <source>
        <dbReference type="SMART" id="SM00822"/>
    </source>
</evidence>